<dbReference type="Gene3D" id="2.160.10.10">
    <property type="entry name" value="Hexapeptide repeat proteins"/>
    <property type="match status" value="1"/>
</dbReference>
<organism evidence="7 8">
    <name type="scientific">Microbacterium dauci</name>
    <dbReference type="NCBI Taxonomy" id="3048008"/>
    <lineage>
        <taxon>Bacteria</taxon>
        <taxon>Bacillati</taxon>
        <taxon>Actinomycetota</taxon>
        <taxon>Actinomycetes</taxon>
        <taxon>Micrococcales</taxon>
        <taxon>Microbacteriaceae</taxon>
        <taxon>Microbacterium</taxon>
    </lineage>
</organism>
<dbReference type="InterPro" id="IPR024688">
    <property type="entry name" value="Mac_dom"/>
</dbReference>
<evidence type="ECO:0000313" key="8">
    <source>
        <dbReference type="Proteomes" id="UP001321481"/>
    </source>
</evidence>
<sequence>MHDERVRIELSHGEENARRMRHGELYNSTDPALVAEQLEALERLHDYNHSRPSEDARRKELLTEMFESGGETAYIEPPFHANWAGKFVTLGAGFYANFNMTLVDDAPIHIGADVMFGPNVTITTAGHPVLRSCAQRRSTASLCRSATTCGLAPM</sequence>
<evidence type="ECO:0000256" key="5">
    <source>
        <dbReference type="RuleBase" id="RU367021"/>
    </source>
</evidence>
<evidence type="ECO:0000256" key="4">
    <source>
        <dbReference type="ARBA" id="ARBA00023315"/>
    </source>
</evidence>
<name>A0ABT6ZFI1_9MICO</name>
<dbReference type="InterPro" id="IPR011004">
    <property type="entry name" value="Trimer_LpxA-like_sf"/>
</dbReference>
<evidence type="ECO:0000313" key="7">
    <source>
        <dbReference type="EMBL" id="MDJ1114914.1"/>
    </source>
</evidence>
<gene>
    <name evidence="7" type="ORF">QNI14_10680</name>
</gene>
<comment type="similarity">
    <text evidence="1 5">Belongs to the transferase hexapeptide repeat family.</text>
</comment>
<proteinExistence type="inferred from homology"/>
<keyword evidence="8" id="KW-1185">Reference proteome</keyword>
<dbReference type="SMART" id="SM01266">
    <property type="entry name" value="Mac"/>
    <property type="match status" value="1"/>
</dbReference>
<dbReference type="SUPFAM" id="SSF51161">
    <property type="entry name" value="Trimeric LpxA-like enzymes"/>
    <property type="match status" value="1"/>
</dbReference>
<dbReference type="EMBL" id="JASJND010000006">
    <property type="protein sequence ID" value="MDJ1114914.1"/>
    <property type="molecule type" value="Genomic_DNA"/>
</dbReference>
<comment type="caution">
    <text evidence="7">The sequence shown here is derived from an EMBL/GenBank/DDBJ whole genome shotgun (WGS) entry which is preliminary data.</text>
</comment>
<keyword evidence="2 5" id="KW-0808">Transferase</keyword>
<protein>
    <recommendedName>
        <fullName evidence="5">Acetyltransferase</fullName>
        <ecNumber evidence="5">2.3.1.-</ecNumber>
    </recommendedName>
</protein>
<evidence type="ECO:0000256" key="1">
    <source>
        <dbReference type="ARBA" id="ARBA00007274"/>
    </source>
</evidence>
<evidence type="ECO:0000256" key="3">
    <source>
        <dbReference type="ARBA" id="ARBA00022737"/>
    </source>
</evidence>
<dbReference type="InterPro" id="IPR039369">
    <property type="entry name" value="LacA-like"/>
</dbReference>
<feature type="domain" description="Maltose/galactoside acetyltransferase" evidence="6">
    <location>
        <begin position="17"/>
        <end position="71"/>
    </location>
</feature>
<evidence type="ECO:0000256" key="2">
    <source>
        <dbReference type="ARBA" id="ARBA00022679"/>
    </source>
</evidence>
<dbReference type="Proteomes" id="UP001321481">
    <property type="component" value="Unassembled WGS sequence"/>
</dbReference>
<dbReference type="RefSeq" id="WP_283716572.1">
    <property type="nucleotide sequence ID" value="NZ_JASJND010000006.1"/>
</dbReference>
<dbReference type="Pfam" id="PF12464">
    <property type="entry name" value="Mac"/>
    <property type="match status" value="1"/>
</dbReference>
<dbReference type="EC" id="2.3.1.-" evidence="5"/>
<reference evidence="7 8" key="1">
    <citation type="submission" date="2023-05" db="EMBL/GenBank/DDBJ databases">
        <title>Microbacterium dauci sp.nov., Isolated from Carrot Rhizosphere Soil.</title>
        <authorList>
            <person name="Xiao Z."/>
            <person name="Zheng J."/>
        </authorList>
    </citation>
    <scope>NUCLEOTIDE SEQUENCE [LARGE SCALE GENOMIC DNA]</scope>
    <source>
        <strain evidence="7 8">LX3-4</strain>
    </source>
</reference>
<dbReference type="PANTHER" id="PTHR43017:SF1">
    <property type="entry name" value="ACETYLTRANSFERASE YJL218W-RELATED"/>
    <property type="match status" value="1"/>
</dbReference>
<accession>A0ABT6ZFI1</accession>
<keyword evidence="3" id="KW-0677">Repeat</keyword>
<keyword evidence="4 5" id="KW-0012">Acyltransferase</keyword>
<evidence type="ECO:0000259" key="6">
    <source>
        <dbReference type="SMART" id="SM01266"/>
    </source>
</evidence>
<dbReference type="PANTHER" id="PTHR43017">
    <property type="entry name" value="GALACTOSIDE O-ACETYLTRANSFERASE"/>
    <property type="match status" value="1"/>
</dbReference>